<comment type="caution">
    <text evidence="2">The sequence shown here is derived from an EMBL/GenBank/DDBJ whole genome shotgun (WGS) entry which is preliminary data.</text>
</comment>
<sequence length="206" mass="22348">MSEQGSGISDLNKKRNIAAEKASTLEAEDHVTLENTKETVQKQSGATDPETHLEALLPNNNAEETSPAQALEIRSEKSLPIGDEDDITVIHSEDRTAAQAEISDSDHDINSPVQKKTTFSTDVGNSTATVKMLLPEGHVVTVAFAIGLTARDLKNHFANELKIPSDIIQVSLDGQSIMTPMPFKPNFRRLESDITSMKSLVLSLGK</sequence>
<protein>
    <recommendedName>
        <fullName evidence="4">Ubiquitin-like domain-containing protein</fullName>
    </recommendedName>
</protein>
<organism evidence="2 3">
    <name type="scientific">Aldrovandia affinis</name>
    <dbReference type="NCBI Taxonomy" id="143900"/>
    <lineage>
        <taxon>Eukaryota</taxon>
        <taxon>Metazoa</taxon>
        <taxon>Chordata</taxon>
        <taxon>Craniata</taxon>
        <taxon>Vertebrata</taxon>
        <taxon>Euteleostomi</taxon>
        <taxon>Actinopterygii</taxon>
        <taxon>Neopterygii</taxon>
        <taxon>Teleostei</taxon>
        <taxon>Notacanthiformes</taxon>
        <taxon>Halosauridae</taxon>
        <taxon>Aldrovandia</taxon>
    </lineage>
</organism>
<evidence type="ECO:0008006" key="4">
    <source>
        <dbReference type="Google" id="ProtNLM"/>
    </source>
</evidence>
<reference evidence="2" key="1">
    <citation type="journal article" date="2023" name="Science">
        <title>Genome structures resolve the early diversification of teleost fishes.</title>
        <authorList>
            <person name="Parey E."/>
            <person name="Louis A."/>
            <person name="Montfort J."/>
            <person name="Bouchez O."/>
            <person name="Roques C."/>
            <person name="Iampietro C."/>
            <person name="Lluch J."/>
            <person name="Castinel A."/>
            <person name="Donnadieu C."/>
            <person name="Desvignes T."/>
            <person name="Floi Bucao C."/>
            <person name="Jouanno E."/>
            <person name="Wen M."/>
            <person name="Mejri S."/>
            <person name="Dirks R."/>
            <person name="Jansen H."/>
            <person name="Henkel C."/>
            <person name="Chen W.J."/>
            <person name="Zahm M."/>
            <person name="Cabau C."/>
            <person name="Klopp C."/>
            <person name="Thompson A.W."/>
            <person name="Robinson-Rechavi M."/>
            <person name="Braasch I."/>
            <person name="Lecointre G."/>
            <person name="Bobe J."/>
            <person name="Postlethwait J.H."/>
            <person name="Berthelot C."/>
            <person name="Roest Crollius H."/>
            <person name="Guiguen Y."/>
        </authorList>
    </citation>
    <scope>NUCLEOTIDE SEQUENCE</scope>
    <source>
        <strain evidence="2">NC1722</strain>
    </source>
</reference>
<dbReference type="EMBL" id="JAINUG010000207">
    <property type="protein sequence ID" value="KAJ8387713.1"/>
    <property type="molecule type" value="Genomic_DNA"/>
</dbReference>
<evidence type="ECO:0000256" key="1">
    <source>
        <dbReference type="SAM" id="MobiDB-lite"/>
    </source>
</evidence>
<gene>
    <name evidence="2" type="ORF">AAFF_G00151440</name>
</gene>
<accession>A0AAD7RNU6</accession>
<evidence type="ECO:0000313" key="3">
    <source>
        <dbReference type="Proteomes" id="UP001221898"/>
    </source>
</evidence>
<keyword evidence="3" id="KW-1185">Reference proteome</keyword>
<name>A0AAD7RNU6_9TELE</name>
<evidence type="ECO:0000313" key="2">
    <source>
        <dbReference type="EMBL" id="KAJ8387713.1"/>
    </source>
</evidence>
<proteinExistence type="predicted"/>
<dbReference type="Proteomes" id="UP001221898">
    <property type="component" value="Unassembled WGS sequence"/>
</dbReference>
<feature type="compositionally biased region" description="Polar residues" evidence="1">
    <location>
        <begin position="58"/>
        <end position="68"/>
    </location>
</feature>
<dbReference type="AlphaFoldDB" id="A0AAD7RNU6"/>
<feature type="region of interest" description="Disordered" evidence="1">
    <location>
        <begin position="20"/>
        <end position="69"/>
    </location>
</feature>
<feature type="compositionally biased region" description="Basic and acidic residues" evidence="1">
    <location>
        <begin position="27"/>
        <end position="40"/>
    </location>
</feature>
<feature type="region of interest" description="Disordered" evidence="1">
    <location>
        <begin position="98"/>
        <end position="117"/>
    </location>
</feature>